<dbReference type="PROSITE" id="PS50297">
    <property type="entry name" value="ANK_REP_REGION"/>
    <property type="match status" value="1"/>
</dbReference>
<keyword evidence="2 3" id="KW-0040">ANK repeat</keyword>
<feature type="repeat" description="ANK" evidence="3">
    <location>
        <begin position="43"/>
        <end position="75"/>
    </location>
</feature>
<reference evidence="4" key="2">
    <citation type="submission" date="2025-09" db="UniProtKB">
        <authorList>
            <consortium name="Ensembl"/>
        </authorList>
    </citation>
    <scope>IDENTIFICATION</scope>
</reference>
<evidence type="ECO:0000313" key="4">
    <source>
        <dbReference type="Ensembl" id="ENSMMOP00000005637.1"/>
    </source>
</evidence>
<dbReference type="PANTHER" id="PTHR24166">
    <property type="entry name" value="ROLLING PEBBLES, ISOFORM B"/>
    <property type="match status" value="1"/>
</dbReference>
<name>A0A3Q3W237_MOLML</name>
<dbReference type="AlphaFoldDB" id="A0A3Q3W237"/>
<dbReference type="Gene3D" id="1.25.40.20">
    <property type="entry name" value="Ankyrin repeat-containing domain"/>
    <property type="match status" value="1"/>
</dbReference>
<dbReference type="PROSITE" id="PS50088">
    <property type="entry name" value="ANK_REPEAT"/>
    <property type="match status" value="1"/>
</dbReference>
<dbReference type="Pfam" id="PF12796">
    <property type="entry name" value="Ank_2"/>
    <property type="match status" value="1"/>
</dbReference>
<accession>A0A3Q3W237</accession>
<keyword evidence="1" id="KW-0677">Repeat</keyword>
<dbReference type="Ensembl" id="ENSMMOT00000005737.1">
    <property type="protein sequence ID" value="ENSMMOP00000005637.1"/>
    <property type="gene ID" value="ENSMMOG00000004437.1"/>
</dbReference>
<dbReference type="InterPro" id="IPR050889">
    <property type="entry name" value="Dendritic_Spine_Reg/Scaffold"/>
</dbReference>
<sequence length="118" mass="13071">PSTKCFKRPLRNHLVESGMHQQQQEFVELLLQRGANVNWQDGHGRTALSYACEKGHLDAVKVLVRNNADPEVMDSWGNTALMYAAVAGHSPVLCPRPPRARSSSEANHLGRIVCSELL</sequence>
<evidence type="ECO:0000313" key="5">
    <source>
        <dbReference type="Proteomes" id="UP000261620"/>
    </source>
</evidence>
<evidence type="ECO:0000256" key="1">
    <source>
        <dbReference type="ARBA" id="ARBA00022737"/>
    </source>
</evidence>
<dbReference type="STRING" id="94237.ENSMMOP00000005637"/>
<dbReference type="Proteomes" id="UP000261620">
    <property type="component" value="Unplaced"/>
</dbReference>
<keyword evidence="5" id="KW-1185">Reference proteome</keyword>
<evidence type="ECO:0000256" key="2">
    <source>
        <dbReference type="ARBA" id="ARBA00023043"/>
    </source>
</evidence>
<dbReference type="PANTHER" id="PTHR24166:SF30">
    <property type="entry name" value="ANKYRIN REPEAT DOMAIN-CONTAINING PROTEIN 63"/>
    <property type="match status" value="1"/>
</dbReference>
<reference evidence="4" key="1">
    <citation type="submission" date="2025-08" db="UniProtKB">
        <authorList>
            <consortium name="Ensembl"/>
        </authorList>
    </citation>
    <scope>IDENTIFICATION</scope>
</reference>
<dbReference type="InterPro" id="IPR002110">
    <property type="entry name" value="Ankyrin_rpt"/>
</dbReference>
<dbReference type="SMART" id="SM00248">
    <property type="entry name" value="ANK"/>
    <property type="match status" value="2"/>
</dbReference>
<dbReference type="InterPro" id="IPR036770">
    <property type="entry name" value="Ankyrin_rpt-contain_sf"/>
</dbReference>
<proteinExistence type="predicted"/>
<evidence type="ECO:0000256" key="3">
    <source>
        <dbReference type="PROSITE-ProRule" id="PRU00023"/>
    </source>
</evidence>
<dbReference type="SUPFAM" id="SSF48403">
    <property type="entry name" value="Ankyrin repeat"/>
    <property type="match status" value="1"/>
</dbReference>
<protein>
    <submittedName>
        <fullName evidence="4">Uncharacterized protein</fullName>
    </submittedName>
</protein>
<organism evidence="4 5">
    <name type="scientific">Mola mola</name>
    <name type="common">Ocean sunfish</name>
    <name type="synonym">Tetraodon mola</name>
    <dbReference type="NCBI Taxonomy" id="94237"/>
    <lineage>
        <taxon>Eukaryota</taxon>
        <taxon>Metazoa</taxon>
        <taxon>Chordata</taxon>
        <taxon>Craniata</taxon>
        <taxon>Vertebrata</taxon>
        <taxon>Euteleostomi</taxon>
        <taxon>Actinopterygii</taxon>
        <taxon>Neopterygii</taxon>
        <taxon>Teleostei</taxon>
        <taxon>Neoteleostei</taxon>
        <taxon>Acanthomorphata</taxon>
        <taxon>Eupercaria</taxon>
        <taxon>Tetraodontiformes</taxon>
        <taxon>Molidae</taxon>
        <taxon>Mola</taxon>
    </lineage>
</organism>